<comment type="pathway">
    <text evidence="4">Nucleotide-sugar biosynthesis; ADP-L-glycero-beta-D-manno-heptose biosynthesis; ADP-L-glycero-beta-D-manno-heptose from D-glycero-beta-D-manno-heptose 7-phosphate: step 4/4.</text>
</comment>
<feature type="binding site" evidence="4">
    <location>
        <position position="180"/>
    </location>
    <ligand>
        <name>substrate</name>
    </ligand>
</feature>
<comment type="caution">
    <text evidence="6">The sequence shown here is derived from an EMBL/GenBank/DDBJ whole genome shotgun (WGS) entry which is preliminary data.</text>
</comment>
<dbReference type="Pfam" id="PF01370">
    <property type="entry name" value="Epimerase"/>
    <property type="match status" value="1"/>
</dbReference>
<keyword evidence="2 4" id="KW-0413">Isomerase</keyword>
<gene>
    <name evidence="4" type="primary">hldD</name>
    <name evidence="6" type="ORF">Dthio_PD2258</name>
</gene>
<dbReference type="GO" id="GO:0097171">
    <property type="term" value="P:ADP-L-glycero-beta-D-manno-heptose biosynthetic process"/>
    <property type="evidence" value="ECO:0007669"/>
    <property type="project" value="UniProtKB-UniPathway"/>
</dbReference>
<comment type="function">
    <text evidence="4">Catalyzes the interconversion between ADP-D-glycero-beta-D-manno-heptose and ADP-L-glycero-beta-D-manno-heptose via an epimerization at carbon 6 of the heptose.</text>
</comment>
<comment type="catalytic activity">
    <reaction evidence="4">
        <text>ADP-D-glycero-beta-D-manno-heptose = ADP-L-glycero-beta-D-manno-heptose</text>
        <dbReference type="Rhea" id="RHEA:17577"/>
        <dbReference type="ChEBI" id="CHEBI:59967"/>
        <dbReference type="ChEBI" id="CHEBI:61506"/>
        <dbReference type="EC" id="5.1.3.20"/>
    </reaction>
</comment>
<feature type="binding site" evidence="4">
    <location>
        <position position="53"/>
    </location>
    <ligand>
        <name>NADP(+)</name>
        <dbReference type="ChEBI" id="CHEBI:58349"/>
    </ligand>
</feature>
<feature type="binding site" evidence="4">
    <location>
        <position position="280"/>
    </location>
    <ligand>
        <name>substrate</name>
    </ligand>
</feature>
<reference evidence="6" key="1">
    <citation type="submission" date="2010-05" db="EMBL/GenBank/DDBJ databases">
        <title>The draft genome of Desulfonatronospira thiodismutans ASO3-1.</title>
        <authorList>
            <consortium name="US DOE Joint Genome Institute (JGI-PGF)"/>
            <person name="Lucas S."/>
            <person name="Copeland A."/>
            <person name="Lapidus A."/>
            <person name="Cheng J.-F."/>
            <person name="Bruce D."/>
            <person name="Goodwin L."/>
            <person name="Pitluck S."/>
            <person name="Chertkov O."/>
            <person name="Brettin T."/>
            <person name="Detter J.C."/>
            <person name="Han C."/>
            <person name="Land M.L."/>
            <person name="Hauser L."/>
            <person name="Kyrpides N."/>
            <person name="Mikhailova N."/>
            <person name="Muyzer G."/>
            <person name="Woyke T."/>
        </authorList>
    </citation>
    <scope>NUCLEOTIDE SEQUENCE [LARGE SCALE GENOMIC DNA]</scope>
    <source>
        <strain evidence="6">ASO3-1</strain>
    </source>
</reference>
<dbReference type="PANTHER" id="PTHR43103:SF3">
    <property type="entry name" value="ADP-L-GLYCERO-D-MANNO-HEPTOSE-6-EPIMERASE"/>
    <property type="match status" value="1"/>
</dbReference>
<feature type="binding site" evidence="4">
    <location>
        <position position="38"/>
    </location>
    <ligand>
        <name>NADP(+)</name>
        <dbReference type="ChEBI" id="CHEBI:58349"/>
    </ligand>
</feature>
<evidence type="ECO:0000256" key="3">
    <source>
        <dbReference type="ARBA" id="ARBA00023277"/>
    </source>
</evidence>
<evidence type="ECO:0000256" key="1">
    <source>
        <dbReference type="ARBA" id="ARBA00022857"/>
    </source>
</evidence>
<evidence type="ECO:0000259" key="5">
    <source>
        <dbReference type="Pfam" id="PF01370"/>
    </source>
</evidence>
<dbReference type="RefSeq" id="WP_008870181.1">
    <property type="nucleotide sequence ID" value="NZ_ACJN02000002.1"/>
</dbReference>
<comment type="cofactor">
    <cofactor evidence="4">
        <name>NADP(+)</name>
        <dbReference type="ChEBI" id="CHEBI:58349"/>
    </cofactor>
    <text evidence="4">Binds 1 NADP(+) per subunit.</text>
</comment>
<feature type="binding site" evidence="4">
    <location>
        <position position="146"/>
    </location>
    <ligand>
        <name>NADP(+)</name>
        <dbReference type="ChEBI" id="CHEBI:58349"/>
    </ligand>
</feature>
<dbReference type="Gene3D" id="3.40.50.720">
    <property type="entry name" value="NAD(P)-binding Rossmann-like Domain"/>
    <property type="match status" value="1"/>
</dbReference>
<keyword evidence="1 4" id="KW-0521">NADP</keyword>
<dbReference type="EMBL" id="ACJN02000002">
    <property type="protein sequence ID" value="EFI34867.1"/>
    <property type="molecule type" value="Genomic_DNA"/>
</dbReference>
<feature type="binding site" evidence="4">
    <location>
        <position position="178"/>
    </location>
    <ligand>
        <name>NADP(+)</name>
        <dbReference type="ChEBI" id="CHEBI:58349"/>
    </ligand>
</feature>
<dbReference type="GO" id="GO:0008712">
    <property type="term" value="F:ADP-glyceromanno-heptose 6-epimerase activity"/>
    <property type="evidence" value="ECO:0007669"/>
    <property type="project" value="UniProtKB-UniRule"/>
</dbReference>
<dbReference type="OrthoDB" id="9803010at2"/>
<comment type="domain">
    <text evidence="4">Contains a large N-terminal NADP-binding domain, and a smaller C-terminal substrate-binding domain.</text>
</comment>
<feature type="binding site" evidence="4">
    <location>
        <position position="169"/>
    </location>
    <ligand>
        <name>substrate</name>
    </ligand>
</feature>
<feature type="binding site" evidence="4">
    <location>
        <begin position="10"/>
        <end position="11"/>
    </location>
    <ligand>
        <name>NADP(+)</name>
        <dbReference type="ChEBI" id="CHEBI:58349"/>
    </ligand>
</feature>
<dbReference type="NCBIfam" id="TIGR02197">
    <property type="entry name" value="heptose_epim"/>
    <property type="match status" value="1"/>
</dbReference>
<dbReference type="PANTHER" id="PTHR43103">
    <property type="entry name" value="NUCLEOSIDE-DIPHOSPHATE-SUGAR EPIMERASE"/>
    <property type="match status" value="1"/>
</dbReference>
<feature type="binding site" evidence="4">
    <location>
        <position position="91"/>
    </location>
    <ligand>
        <name>NADP(+)</name>
        <dbReference type="ChEBI" id="CHEBI:58349"/>
    </ligand>
</feature>
<dbReference type="EC" id="5.1.3.20" evidence="4"/>
<evidence type="ECO:0000313" key="7">
    <source>
        <dbReference type="Proteomes" id="UP000005496"/>
    </source>
</evidence>
<dbReference type="Gene3D" id="3.90.25.10">
    <property type="entry name" value="UDP-galactose 4-epimerase, domain 1"/>
    <property type="match status" value="1"/>
</dbReference>
<feature type="active site" description="Proton acceptor" evidence="4">
    <location>
        <position position="178"/>
    </location>
</feature>
<dbReference type="InterPro" id="IPR001509">
    <property type="entry name" value="Epimerase_deHydtase"/>
</dbReference>
<protein>
    <recommendedName>
        <fullName evidence="4">ADP-L-glycero-D-manno-heptose-6-epimerase</fullName>
        <ecNumber evidence="4">5.1.3.20</ecNumber>
    </recommendedName>
    <alternativeName>
        <fullName evidence="4">ADP-L-glycero-beta-D-manno-heptose-6-epimerase</fullName>
        <shortName evidence="4">ADP-glyceromanno-heptose 6-epimerase</shortName>
        <shortName evidence="4">ADP-hep 6-epimerase</shortName>
        <shortName evidence="4">AGME</shortName>
    </alternativeName>
</protein>
<dbReference type="Proteomes" id="UP000005496">
    <property type="component" value="Unassembled WGS sequence"/>
</dbReference>
<comment type="similarity">
    <text evidence="4">Belongs to the NAD(P)-dependent epimerase/dehydratase family. HldD subfamily.</text>
</comment>
<keyword evidence="3 4" id="KW-0119">Carbohydrate metabolism</keyword>
<keyword evidence="7" id="KW-1185">Reference proteome</keyword>
<feature type="domain" description="NAD-dependent epimerase/dehydratase" evidence="5">
    <location>
        <begin position="3"/>
        <end position="243"/>
    </location>
</feature>
<dbReference type="CDD" id="cd05248">
    <property type="entry name" value="ADP_GME_SDR_e"/>
    <property type="match status" value="1"/>
</dbReference>
<comment type="subunit">
    <text evidence="4">Homopentamer.</text>
</comment>
<feature type="active site" description="Proton acceptor" evidence="4">
    <location>
        <position position="142"/>
    </location>
</feature>
<sequence length="330" mass="38388">MYIVTGGAGFIGSGFVWKLNSMGIENILIVDRLGHKEKWKNLVNLRFQNFEHKDSFLDRLENGDFGRVEAIIHMGACSSTTESDADYLMHNNFSYSQRLARYCISSGSRFIYASSAATYGDGSRGFSDDPEIMPDLQPLNMYGYSKQLFDLWMHRQNWLDRAVGLKFFNVYGPNEYHKEDMQSVVRKAYFQVKQTGRVRLFKSYHPDYRHGEQKRDFIYLKDCLEAMAWLLEHQEVNGVFNLGSGRAESWNDLAGAVFKALGRETDIEYIDMPEEIRPKYQYFTRARMHRLEATGCPVRFSSLEEGVHDYILNHLEQDDPYLSLRPVEHQ</sequence>
<name>D6SQ41_9BACT</name>
<feature type="binding site" evidence="4">
    <location>
        <position position="170"/>
    </location>
    <ligand>
        <name>NADP(+)</name>
        <dbReference type="ChEBI" id="CHEBI:58349"/>
    </ligand>
</feature>
<evidence type="ECO:0000256" key="2">
    <source>
        <dbReference type="ARBA" id="ARBA00023235"/>
    </source>
</evidence>
<dbReference type="GO" id="GO:0005975">
    <property type="term" value="P:carbohydrate metabolic process"/>
    <property type="evidence" value="ECO:0007669"/>
    <property type="project" value="UniProtKB-UniRule"/>
</dbReference>
<organism evidence="6 7">
    <name type="scientific">Desulfonatronospira thiodismutans ASO3-1</name>
    <dbReference type="NCBI Taxonomy" id="555779"/>
    <lineage>
        <taxon>Bacteria</taxon>
        <taxon>Pseudomonadati</taxon>
        <taxon>Thermodesulfobacteriota</taxon>
        <taxon>Desulfovibrionia</taxon>
        <taxon>Desulfovibrionales</taxon>
        <taxon>Desulfonatronovibrionaceae</taxon>
        <taxon>Desulfonatronospira</taxon>
    </lineage>
</organism>
<dbReference type="InterPro" id="IPR036291">
    <property type="entry name" value="NAD(P)-bd_dom_sf"/>
</dbReference>
<dbReference type="InterPro" id="IPR011912">
    <property type="entry name" value="Heptose_epim"/>
</dbReference>
<dbReference type="HAMAP" id="MF_01601">
    <property type="entry name" value="Heptose_epimerase"/>
    <property type="match status" value="1"/>
</dbReference>
<dbReference type="UniPathway" id="UPA00356">
    <property type="reaction ID" value="UER00440"/>
</dbReference>
<feature type="binding site" evidence="4">
    <location>
        <position position="187"/>
    </location>
    <ligand>
        <name>substrate</name>
    </ligand>
</feature>
<feature type="binding site" evidence="4">
    <location>
        <begin position="201"/>
        <end position="204"/>
    </location>
    <ligand>
        <name>substrate</name>
    </ligand>
</feature>
<feature type="binding site" evidence="4">
    <location>
        <position position="215"/>
    </location>
    <ligand>
        <name>substrate</name>
    </ligand>
</feature>
<dbReference type="SUPFAM" id="SSF51735">
    <property type="entry name" value="NAD(P)-binding Rossmann-fold domains"/>
    <property type="match status" value="1"/>
</dbReference>
<feature type="binding site" evidence="4">
    <location>
        <begin position="74"/>
        <end position="78"/>
    </location>
    <ligand>
        <name>NADP(+)</name>
        <dbReference type="ChEBI" id="CHEBI:58349"/>
    </ligand>
</feature>
<evidence type="ECO:0000313" key="6">
    <source>
        <dbReference type="EMBL" id="EFI34867.1"/>
    </source>
</evidence>
<proteinExistence type="inferred from homology"/>
<dbReference type="AlphaFoldDB" id="D6SQ41"/>
<dbReference type="GO" id="GO:0050661">
    <property type="term" value="F:NADP binding"/>
    <property type="evidence" value="ECO:0007669"/>
    <property type="project" value="InterPro"/>
</dbReference>
<evidence type="ECO:0000256" key="4">
    <source>
        <dbReference type="HAMAP-Rule" id="MF_01601"/>
    </source>
</evidence>
<feature type="binding site" evidence="4">
    <location>
        <begin position="31"/>
        <end position="32"/>
    </location>
    <ligand>
        <name>NADP(+)</name>
        <dbReference type="ChEBI" id="CHEBI:58349"/>
    </ligand>
</feature>
<dbReference type="eggNOG" id="COG0451">
    <property type="taxonomic scope" value="Bacteria"/>
</dbReference>
<accession>D6SQ41</accession>